<keyword evidence="8" id="KW-0732">Signal</keyword>
<evidence type="ECO:0000256" key="4">
    <source>
        <dbReference type="ARBA" id="ARBA00022692"/>
    </source>
</evidence>
<feature type="chain" id="PRO_5028922067" evidence="8">
    <location>
        <begin position="22"/>
        <end position="1107"/>
    </location>
</feature>
<dbReference type="Pfam" id="PF07715">
    <property type="entry name" value="Plug"/>
    <property type="match status" value="1"/>
</dbReference>
<evidence type="ECO:0000256" key="5">
    <source>
        <dbReference type="ARBA" id="ARBA00023136"/>
    </source>
</evidence>
<evidence type="ECO:0000259" key="9">
    <source>
        <dbReference type="Pfam" id="PF07715"/>
    </source>
</evidence>
<dbReference type="RefSeq" id="WP_182461102.1">
    <property type="nucleotide sequence ID" value="NZ_CP059732.1"/>
</dbReference>
<proteinExistence type="inferred from homology"/>
<feature type="domain" description="TonB-dependent receptor plug" evidence="9">
    <location>
        <begin position="117"/>
        <end position="238"/>
    </location>
</feature>
<evidence type="ECO:0000313" key="11">
    <source>
        <dbReference type="Proteomes" id="UP000515369"/>
    </source>
</evidence>
<dbReference type="InterPro" id="IPR023997">
    <property type="entry name" value="TonB-dep_OMP_SusC/RagA_CS"/>
</dbReference>
<evidence type="ECO:0000256" key="3">
    <source>
        <dbReference type="ARBA" id="ARBA00022452"/>
    </source>
</evidence>
<evidence type="ECO:0000256" key="7">
    <source>
        <dbReference type="PROSITE-ProRule" id="PRU01360"/>
    </source>
</evidence>
<dbReference type="Gene3D" id="2.40.170.20">
    <property type="entry name" value="TonB-dependent receptor, beta-barrel domain"/>
    <property type="match status" value="1"/>
</dbReference>
<keyword evidence="5 7" id="KW-0472">Membrane</keyword>
<dbReference type="InterPro" id="IPR012910">
    <property type="entry name" value="Plug_dom"/>
</dbReference>
<evidence type="ECO:0000256" key="2">
    <source>
        <dbReference type="ARBA" id="ARBA00022448"/>
    </source>
</evidence>
<dbReference type="Proteomes" id="UP000515369">
    <property type="component" value="Chromosome"/>
</dbReference>
<evidence type="ECO:0000256" key="1">
    <source>
        <dbReference type="ARBA" id="ARBA00004571"/>
    </source>
</evidence>
<dbReference type="InterPro" id="IPR008969">
    <property type="entry name" value="CarboxyPept-like_regulatory"/>
</dbReference>
<dbReference type="Gene3D" id="2.60.40.1120">
    <property type="entry name" value="Carboxypeptidase-like, regulatory domain"/>
    <property type="match status" value="1"/>
</dbReference>
<sequence length="1107" mass="120570">MAKDLLRLIIMLLIVSTPALAQSISGRVTTGADGQPLPGVSIVVKGSTSGTITDADGKYTIATAKNKTLVFSFIGYKTKEVAIEGKSSVDVTLDEDASVIDEVVVTALGIKREERALGYATAVVKNDALIKTASPNFATALYGKAPGVTINATPGGATSAVSISIRGLASITGNTQPLIVMDGIPIRNGEVRNNDYWGDQRIRGNGLLDLNPADIENISILKGASAAALYGSEAVNGVVLVTTKTGKGKKGLGVDFSASYSVDKIAYLPRYQNVRGPGYFKNYADGGQDANGFIYYDTDGDGKGDTRGLLGATVNFGPKFDGQPVMAFDGVIRPYVASGNSYADLFQSAHSANINLAVSKSTENSNLRFSYTRQDNGMISYGAKNEKNIMNLNASFNVNPKLKTDLMVNYVNQFTHNRPFKVDRMINNFSGMMNRFESADWYFNKYQTSQGYKYVTGTNQSLTPSENIIRNGFKTDIGDYVWSTRANTYDEYSNRIIASITQTWNILDNLSLRGRVGTDFTSERIEDKQRSSIPLAFGYSGSFAMSNNLYSNVYTDILLNYTKKLNEDMTVSARGGYTANKMLNTLMTRSTNGGLSTENFFDLSASVNTANGTNSRDRYVRDAFLGTVNFDYKNFFFIEGTVRRDRTSTLAKGNNAFVYPSVNSSLVFSDLFRLPTAISYAKLRASWGIVGNYPAIYSANNAYNQGSLSVQQSGGSSVLYTNISSDYGNDKIRPEQKHEFEFGLEAKLFRNRLGIDLSYYNAQIVDQILPLTIAASSGAKTILANIGTLRNQGIELGLNVSPIRSTSPNGFNWDLTLNLAKNSNKVEKLANGSTELLHADYDGNAAQLRSVVGQPMGDIYVHGILKNSSGQSVVGTNGIYQLDANNWIKAGNAMPKLTGGLLNNFSYKGFNLDVVVDFRYGGSIMPTGINWLTSRGLTEESLTAMDAEHGGLAYYKDASGKGIQTTASAGPNGEVVYHDGMLMSGVLPTGEANTNVISQAVYYNNTYNWGGPQYSSSRYELYVKENTYVKMREISFGYRIPASLTRKIGTQNLTLSVFGRNLFFIYRTIKDLDAEQTNVGTKWSDNINNAGNNPSFRTMGVMLRASF</sequence>
<dbReference type="Gene3D" id="2.170.130.10">
    <property type="entry name" value="TonB-dependent receptor, plug domain"/>
    <property type="match status" value="1"/>
</dbReference>
<comment type="subcellular location">
    <subcellularLocation>
        <location evidence="1 7">Cell outer membrane</location>
        <topology evidence="1 7">Multi-pass membrane protein</topology>
    </subcellularLocation>
</comment>
<feature type="signal peptide" evidence="8">
    <location>
        <begin position="1"/>
        <end position="21"/>
    </location>
</feature>
<dbReference type="NCBIfam" id="TIGR04056">
    <property type="entry name" value="OMP_RagA_SusC"/>
    <property type="match status" value="1"/>
</dbReference>
<dbReference type="NCBIfam" id="TIGR04057">
    <property type="entry name" value="SusC_RagA_signa"/>
    <property type="match status" value="1"/>
</dbReference>
<keyword evidence="11" id="KW-1185">Reference proteome</keyword>
<dbReference type="EMBL" id="CP059732">
    <property type="protein sequence ID" value="QMW03845.1"/>
    <property type="molecule type" value="Genomic_DNA"/>
</dbReference>
<keyword evidence="6 7" id="KW-0998">Cell outer membrane</keyword>
<dbReference type="InterPro" id="IPR023996">
    <property type="entry name" value="TonB-dep_OMP_SusC/RagA"/>
</dbReference>
<dbReference type="SUPFAM" id="SSF49464">
    <property type="entry name" value="Carboxypeptidase regulatory domain-like"/>
    <property type="match status" value="1"/>
</dbReference>
<dbReference type="AlphaFoldDB" id="A0A7G5GYA3"/>
<evidence type="ECO:0000256" key="8">
    <source>
        <dbReference type="SAM" id="SignalP"/>
    </source>
</evidence>
<name>A0A7G5GYA3_9BACT</name>
<accession>A0A7G5GYA3</accession>
<dbReference type="SUPFAM" id="SSF56935">
    <property type="entry name" value="Porins"/>
    <property type="match status" value="1"/>
</dbReference>
<reference evidence="10 11" key="1">
    <citation type="submission" date="2020-07" db="EMBL/GenBank/DDBJ databases">
        <title>Spirosoma foliorum sp. nov., isolated from the leaves on the Nejang mountain Korea, Republic of.</title>
        <authorList>
            <person name="Ho H."/>
            <person name="Lee Y.-J."/>
            <person name="Nurcahyanto D.-A."/>
            <person name="Kim S.-G."/>
        </authorList>
    </citation>
    <scope>NUCLEOTIDE SEQUENCE [LARGE SCALE GENOMIC DNA]</scope>
    <source>
        <strain evidence="10 11">PL0136</strain>
    </source>
</reference>
<dbReference type="InterPro" id="IPR039426">
    <property type="entry name" value="TonB-dep_rcpt-like"/>
</dbReference>
<comment type="similarity">
    <text evidence="7">Belongs to the TonB-dependent receptor family.</text>
</comment>
<keyword evidence="4 7" id="KW-0812">Transmembrane</keyword>
<dbReference type="FunFam" id="2.60.40.1120:FF:000003">
    <property type="entry name" value="Outer membrane protein Omp121"/>
    <property type="match status" value="1"/>
</dbReference>
<dbReference type="InterPro" id="IPR037066">
    <property type="entry name" value="Plug_dom_sf"/>
</dbReference>
<dbReference type="Pfam" id="PF13715">
    <property type="entry name" value="CarbopepD_reg_2"/>
    <property type="match status" value="1"/>
</dbReference>
<dbReference type="InterPro" id="IPR036942">
    <property type="entry name" value="Beta-barrel_TonB_sf"/>
</dbReference>
<evidence type="ECO:0000313" key="10">
    <source>
        <dbReference type="EMBL" id="QMW03845.1"/>
    </source>
</evidence>
<gene>
    <name evidence="10" type="ORF">H3H32_02480</name>
</gene>
<dbReference type="PROSITE" id="PS52016">
    <property type="entry name" value="TONB_DEPENDENT_REC_3"/>
    <property type="match status" value="1"/>
</dbReference>
<keyword evidence="3 7" id="KW-1134">Transmembrane beta strand</keyword>
<organism evidence="10 11">
    <name type="scientific">Spirosoma foliorum</name>
    <dbReference type="NCBI Taxonomy" id="2710596"/>
    <lineage>
        <taxon>Bacteria</taxon>
        <taxon>Pseudomonadati</taxon>
        <taxon>Bacteroidota</taxon>
        <taxon>Cytophagia</taxon>
        <taxon>Cytophagales</taxon>
        <taxon>Cytophagaceae</taxon>
        <taxon>Spirosoma</taxon>
    </lineage>
</organism>
<dbReference type="KEGG" id="sfol:H3H32_02480"/>
<protein>
    <submittedName>
        <fullName evidence="10">SusC/RagA family TonB-linked outer membrane protein</fullName>
    </submittedName>
</protein>
<dbReference type="GO" id="GO:0009279">
    <property type="term" value="C:cell outer membrane"/>
    <property type="evidence" value="ECO:0007669"/>
    <property type="project" value="UniProtKB-SubCell"/>
</dbReference>
<evidence type="ECO:0000256" key="6">
    <source>
        <dbReference type="ARBA" id="ARBA00023237"/>
    </source>
</evidence>
<keyword evidence="2 7" id="KW-0813">Transport</keyword>